<keyword evidence="6" id="KW-0146">Chitin degradation</keyword>
<dbReference type="SUPFAM" id="SSF51445">
    <property type="entry name" value="(Trans)glycosidases"/>
    <property type="match status" value="1"/>
</dbReference>
<dbReference type="PROSITE" id="PS51782">
    <property type="entry name" value="LYSM"/>
    <property type="match status" value="1"/>
</dbReference>
<dbReference type="InterPro" id="IPR036779">
    <property type="entry name" value="LysM_dom_sf"/>
</dbReference>
<keyword evidence="16" id="KW-1185">Reference proteome</keyword>
<name>A0ABR4LLN1_9EURO</name>
<evidence type="ECO:0000256" key="8">
    <source>
        <dbReference type="ARBA" id="ARBA00023277"/>
    </source>
</evidence>
<dbReference type="InterPro" id="IPR036861">
    <property type="entry name" value="Endochitinase-like_sf"/>
</dbReference>
<dbReference type="PROSITE" id="PS01095">
    <property type="entry name" value="GH18_1"/>
    <property type="match status" value="1"/>
</dbReference>
<protein>
    <recommendedName>
        <fullName evidence="3">chitinase</fullName>
        <ecNumber evidence="3">3.2.1.14</ecNumber>
    </recommendedName>
</protein>
<dbReference type="InterPro" id="IPR011583">
    <property type="entry name" value="Chitinase_II/V-like_cat"/>
</dbReference>
<evidence type="ECO:0000256" key="2">
    <source>
        <dbReference type="ARBA" id="ARBA00008682"/>
    </source>
</evidence>
<dbReference type="PANTHER" id="PTHR47700">
    <property type="entry name" value="V CHITINASE, PUTATIVE (AFU_ORTHOLOGUE AFUA_6G13720)-RELATED"/>
    <property type="match status" value="1"/>
</dbReference>
<evidence type="ECO:0000256" key="9">
    <source>
        <dbReference type="ARBA" id="ARBA00023295"/>
    </source>
</evidence>
<evidence type="ECO:0000256" key="3">
    <source>
        <dbReference type="ARBA" id="ARBA00012729"/>
    </source>
</evidence>
<evidence type="ECO:0000259" key="14">
    <source>
        <dbReference type="PROSITE" id="PS51910"/>
    </source>
</evidence>
<evidence type="ECO:0000256" key="4">
    <source>
        <dbReference type="ARBA" id="ARBA00022669"/>
    </source>
</evidence>
<dbReference type="Gene3D" id="3.30.60.10">
    <property type="entry name" value="Endochitinase-like"/>
    <property type="match status" value="1"/>
</dbReference>
<dbReference type="GeneID" id="98140891"/>
<sequence length="1295" mass="141509">MRAVSQKALAFVAGALLANPVAALRNNVEPCPKACSVSSNPFNWFDYHSTARLAVCKEPMLLDFSLYNALNQTNSDWTFLACTPEGGEETEKSEHRRRSTTEINYEDTNLALQLASWGASVMSDQDTGDAVKRVLDNMQTWFTESSEDDQFHIFGHFGKVVAGLYVGPRYDRTSATKALVKKMLEQIEEGSSGSPLSVLQHCATRGEDNIGLAVSTNGDLAGIQQLLRQWRDGECPSDHDEGKEAFDISVPAAPSTVAISSLYASAPLPVNRAAHCKMITVELGDGCQSLAKRCGISGDKFEDYNPGKNLCSTLVKGQPVCCSSGGLPDLSPDPFENGTCYTHRVKGGEDCTTLAAALTLEKEDLEKFNENTWGWRGCDDLQASMNICLSKGEPPFPAPIEGAVCGPQKPGTKIPTDGSSAEWAQLNPCPLNACCNIWGWCGINPEFCKYDPSDSGAPGTGVCVSDCGTEVVNDDIPPDEYASVGYFLASNLKRKCLTMNAYSIRTNDYTHIQYAFGNIGDDFSVGLMEDEEEQFDYFKHMTAVKRIISFGGWDFSTSSKTYHIFRNGVKSENRKTFAQNVVDFVEKHDLDGVDFDWEYPGAPDIPGIPAGEEEEGERYLEFLKVVRDLLPEGKSLSIAAPASFWYLQAFPIEEIGALVDYIVYMTYDLRGQWDYDSNDPPLGCPDGNCLRSHINSTETQYALAMITKAQVQTRKIVVGVSSYGRAFEMSEAGCTGPTCTYTGNGAAEGRCTQTSGYLANAEINEILKNNDNAKHSYDEKSDSDILVYNDTQWAAYMTDETRSRRIDKYSGMHMGGSVEWSIDLQRFNPGIVPEPGVFLPIPDDTDIDDFCSEPDWDEVSEPDASSLRNVSAYFDYFFGEVRGGSTSNWAQELFGDTQTVTCDVYDRGQCDFPTPSDCKDMDSPSLYWARFVAANFYQHIVQYGNMFESTTLNASLNIGGLVNDFDIKTPDTTSMETVYGIFAGALGLAGAAASAHGVGPPSAPGSVGGAGAGAALAGFGAMWSIVAAAVEDAEPPDEDDLERALNAQLAIMFDAGYKGAVQTLIAVFGDGDLSDFPKSLREGDWKYDISNFFDGRWLAKLQGKEIQQIQEALAENIMKSLAASALTGANYYIMKDGFEADDCDQTSGKVIDDTCYTLEYPGNGQPAVPPKRSDWSKTVDEDTLELITDKYKIDLEELYKISIACQSSTDDYNGKIGTDVYAIFGDDEKPACFFAVPVFTGDLSDTSRPSWQTPCRMRIANMTADDDDKAVVGETYLPPHLDGLFTSSFCVPTWD</sequence>
<keyword evidence="12" id="KW-0732">Signal</keyword>
<dbReference type="SUPFAM" id="SSF57016">
    <property type="entry name" value="Plant lectins/antimicrobial peptides"/>
    <property type="match status" value="1"/>
</dbReference>
<dbReference type="EMBL" id="JBFXLQ010000042">
    <property type="protein sequence ID" value="KAL2864282.1"/>
    <property type="molecule type" value="Genomic_DNA"/>
</dbReference>
<dbReference type="Gene3D" id="3.10.50.10">
    <property type="match status" value="1"/>
</dbReference>
<dbReference type="InterPro" id="IPR029070">
    <property type="entry name" value="Chitinase_insertion_sf"/>
</dbReference>
<feature type="signal peptide" evidence="12">
    <location>
        <begin position="1"/>
        <end position="23"/>
    </location>
</feature>
<dbReference type="CDD" id="cd00035">
    <property type="entry name" value="ChtBD1"/>
    <property type="match status" value="1"/>
</dbReference>
<dbReference type="Gene3D" id="3.20.20.80">
    <property type="entry name" value="Glycosidases"/>
    <property type="match status" value="1"/>
</dbReference>
<comment type="similarity">
    <text evidence="2">Belongs to the glycosyl hydrolase 18 family. Chitinase class V subfamily.</text>
</comment>
<organism evidence="15 16">
    <name type="scientific">Aspergillus lucknowensis</name>
    <dbReference type="NCBI Taxonomy" id="176173"/>
    <lineage>
        <taxon>Eukaryota</taxon>
        <taxon>Fungi</taxon>
        <taxon>Dikarya</taxon>
        <taxon>Ascomycota</taxon>
        <taxon>Pezizomycotina</taxon>
        <taxon>Eurotiomycetes</taxon>
        <taxon>Eurotiomycetidae</taxon>
        <taxon>Eurotiales</taxon>
        <taxon>Aspergillaceae</taxon>
        <taxon>Aspergillus</taxon>
        <taxon>Aspergillus subgen. Nidulantes</taxon>
    </lineage>
</organism>
<evidence type="ECO:0000259" key="13">
    <source>
        <dbReference type="PROSITE" id="PS51782"/>
    </source>
</evidence>
<evidence type="ECO:0000256" key="5">
    <source>
        <dbReference type="ARBA" id="ARBA00022801"/>
    </source>
</evidence>
<dbReference type="PROSITE" id="PS51910">
    <property type="entry name" value="GH18_2"/>
    <property type="match status" value="1"/>
</dbReference>
<dbReference type="SMART" id="SM00636">
    <property type="entry name" value="Glyco_18"/>
    <property type="match status" value="1"/>
</dbReference>
<dbReference type="PANTHER" id="PTHR47700:SF2">
    <property type="entry name" value="CHITINASE"/>
    <property type="match status" value="1"/>
</dbReference>
<dbReference type="RefSeq" id="XP_070883261.1">
    <property type="nucleotide sequence ID" value="XM_071025819.1"/>
</dbReference>
<dbReference type="InterPro" id="IPR053214">
    <property type="entry name" value="LysM12-like"/>
</dbReference>
<evidence type="ECO:0000313" key="15">
    <source>
        <dbReference type="EMBL" id="KAL2864282.1"/>
    </source>
</evidence>
<dbReference type="Proteomes" id="UP001610432">
    <property type="component" value="Unassembled WGS sequence"/>
</dbReference>
<dbReference type="EC" id="3.2.1.14" evidence="3"/>
<evidence type="ECO:0000256" key="1">
    <source>
        <dbReference type="ARBA" id="ARBA00000822"/>
    </source>
</evidence>
<evidence type="ECO:0000256" key="11">
    <source>
        <dbReference type="RuleBase" id="RU000489"/>
    </source>
</evidence>
<keyword evidence="4" id="KW-0147">Chitin-binding</keyword>
<dbReference type="Pfam" id="PF00704">
    <property type="entry name" value="Glyco_hydro_18"/>
    <property type="match status" value="1"/>
</dbReference>
<keyword evidence="9 11" id="KW-0326">Glycosidase</keyword>
<dbReference type="InterPro" id="IPR017853">
    <property type="entry name" value="GH"/>
</dbReference>
<dbReference type="SMART" id="SM00257">
    <property type="entry name" value="LysM"/>
    <property type="match status" value="2"/>
</dbReference>
<proteinExistence type="inferred from homology"/>
<keyword evidence="5 11" id="KW-0378">Hydrolase</keyword>
<comment type="caution">
    <text evidence="15">The sequence shown here is derived from an EMBL/GenBank/DDBJ whole genome shotgun (WGS) entry which is preliminary data.</text>
</comment>
<comment type="catalytic activity">
    <reaction evidence="1">
        <text>Random endo-hydrolysis of N-acetyl-beta-D-glucosaminide (1-&gt;4)-beta-linkages in chitin and chitodextrins.</text>
        <dbReference type="EC" id="3.2.1.14"/>
    </reaction>
</comment>
<feature type="chain" id="PRO_5046343006" description="chitinase" evidence="12">
    <location>
        <begin position="24"/>
        <end position="1295"/>
    </location>
</feature>
<evidence type="ECO:0000256" key="7">
    <source>
        <dbReference type="ARBA" id="ARBA00023026"/>
    </source>
</evidence>
<feature type="domain" description="LysM" evidence="13">
    <location>
        <begin position="277"/>
        <end position="322"/>
    </location>
</feature>
<dbReference type="Gene3D" id="3.10.350.10">
    <property type="entry name" value="LysM domain"/>
    <property type="match status" value="2"/>
</dbReference>
<evidence type="ECO:0000256" key="6">
    <source>
        <dbReference type="ARBA" id="ARBA00023024"/>
    </source>
</evidence>
<accession>A0ABR4LLN1</accession>
<keyword evidence="8" id="KW-0119">Carbohydrate metabolism</keyword>
<dbReference type="InterPro" id="IPR018392">
    <property type="entry name" value="LysM"/>
</dbReference>
<keyword evidence="10" id="KW-0624">Polysaccharide degradation</keyword>
<evidence type="ECO:0000256" key="10">
    <source>
        <dbReference type="ARBA" id="ARBA00023326"/>
    </source>
</evidence>
<feature type="domain" description="GH18" evidence="14">
    <location>
        <begin position="481"/>
        <end position="835"/>
    </location>
</feature>
<keyword evidence="7" id="KW-0843">Virulence</keyword>
<dbReference type="InterPro" id="IPR001002">
    <property type="entry name" value="Chitin-bd_1"/>
</dbReference>
<dbReference type="InterPro" id="IPR001223">
    <property type="entry name" value="Glyco_hydro18_cat"/>
</dbReference>
<reference evidence="15 16" key="1">
    <citation type="submission" date="2024-07" db="EMBL/GenBank/DDBJ databases">
        <title>Section-level genome sequencing and comparative genomics of Aspergillus sections Usti and Cavernicolus.</title>
        <authorList>
            <consortium name="Lawrence Berkeley National Laboratory"/>
            <person name="Nybo J.L."/>
            <person name="Vesth T.C."/>
            <person name="Theobald S."/>
            <person name="Frisvad J.C."/>
            <person name="Larsen T.O."/>
            <person name="Kjaerboelling I."/>
            <person name="Rothschild-Mancinelli K."/>
            <person name="Lyhne E.K."/>
            <person name="Kogle M.E."/>
            <person name="Barry K."/>
            <person name="Clum A."/>
            <person name="Na H."/>
            <person name="Ledsgaard L."/>
            <person name="Lin J."/>
            <person name="Lipzen A."/>
            <person name="Kuo A."/>
            <person name="Riley R."/>
            <person name="Mondo S."/>
            <person name="Labutti K."/>
            <person name="Haridas S."/>
            <person name="Pangalinan J."/>
            <person name="Salamov A.A."/>
            <person name="Simmons B.A."/>
            <person name="Magnuson J.K."/>
            <person name="Chen J."/>
            <person name="Drula E."/>
            <person name="Henrissat B."/>
            <person name="Wiebenga A."/>
            <person name="Lubbers R.J."/>
            <person name="Gomes A.C."/>
            <person name="Macurrencykelacurrency M.R."/>
            <person name="Stajich J."/>
            <person name="Grigoriev I.V."/>
            <person name="Mortensen U.H."/>
            <person name="De Vries R.P."/>
            <person name="Baker S.E."/>
            <person name="Andersen M.R."/>
        </authorList>
    </citation>
    <scope>NUCLEOTIDE SEQUENCE [LARGE SCALE GENOMIC DNA]</scope>
    <source>
        <strain evidence="15 16">CBS 449.75</strain>
    </source>
</reference>
<evidence type="ECO:0000256" key="12">
    <source>
        <dbReference type="SAM" id="SignalP"/>
    </source>
</evidence>
<gene>
    <name evidence="15" type="ORF">BJX67DRAFT_225561</name>
</gene>
<dbReference type="SUPFAM" id="SSF54556">
    <property type="entry name" value="Chitinase insertion domain"/>
    <property type="match status" value="1"/>
</dbReference>
<dbReference type="Pfam" id="PF00187">
    <property type="entry name" value="Chitin_bind_1"/>
    <property type="match status" value="1"/>
</dbReference>
<evidence type="ECO:0000313" key="16">
    <source>
        <dbReference type="Proteomes" id="UP001610432"/>
    </source>
</evidence>
<dbReference type="InterPro" id="IPR001579">
    <property type="entry name" value="Glyco_hydro_18_chit_AS"/>
</dbReference>
<dbReference type="CDD" id="cd02878">
    <property type="entry name" value="GH18_zymocin_alpha"/>
    <property type="match status" value="1"/>
</dbReference>